<dbReference type="InterPro" id="IPR006349">
    <property type="entry name" value="PGP_euk"/>
</dbReference>
<dbReference type="Pfam" id="PF13242">
    <property type="entry name" value="Hydrolase_like"/>
    <property type="match status" value="1"/>
</dbReference>
<keyword evidence="1 2" id="KW-0378">Hydrolase</keyword>
<dbReference type="SUPFAM" id="SSF56784">
    <property type="entry name" value="HAD-like"/>
    <property type="match status" value="1"/>
</dbReference>
<feature type="active site" description="Proton donor" evidence="3">
    <location>
        <position position="13"/>
    </location>
</feature>
<dbReference type="GO" id="GO:0016791">
    <property type="term" value="F:phosphatase activity"/>
    <property type="evidence" value="ECO:0007669"/>
    <property type="project" value="InterPro"/>
</dbReference>
<comment type="cofactor">
    <cofactor evidence="5">
        <name>Mg(2+)</name>
        <dbReference type="ChEBI" id="CHEBI:18420"/>
    </cofactor>
    <text evidence="5">Divalent metal ions. Mg(2+) is the most effective.</text>
</comment>
<dbReference type="Gene3D" id="3.40.50.1000">
    <property type="entry name" value="HAD superfamily/HAD-like"/>
    <property type="match status" value="2"/>
</dbReference>
<dbReference type="Pfam" id="PF13344">
    <property type="entry name" value="Hydrolase_6"/>
    <property type="match status" value="1"/>
</dbReference>
<protein>
    <submittedName>
        <fullName evidence="6">HAD-IIA family hydrolase</fullName>
    </submittedName>
</protein>
<dbReference type="PANTHER" id="PTHR19288:SF93">
    <property type="entry name" value="FI11325P-RELATED"/>
    <property type="match status" value="1"/>
</dbReference>
<evidence type="ECO:0000256" key="3">
    <source>
        <dbReference type="PIRSR" id="PIRSR000915-1"/>
    </source>
</evidence>
<dbReference type="InterPro" id="IPR023214">
    <property type="entry name" value="HAD_sf"/>
</dbReference>
<accession>A0A5K3FLV3</accession>
<dbReference type="NCBIfam" id="TIGR01460">
    <property type="entry name" value="HAD-SF-IIA"/>
    <property type="match status" value="1"/>
</dbReference>
<evidence type="ECO:0000256" key="2">
    <source>
        <dbReference type="PIRNR" id="PIRNR000915"/>
    </source>
</evidence>
<feature type="binding site" evidence="5">
    <location>
        <position position="224"/>
    </location>
    <ligand>
        <name>Mg(2+)</name>
        <dbReference type="ChEBI" id="CHEBI:18420"/>
    </ligand>
</feature>
<keyword evidence="5" id="KW-0479">Metal-binding</keyword>
<dbReference type="PIRSF" id="PIRSF000915">
    <property type="entry name" value="PGP-type_phosphatase"/>
    <property type="match status" value="1"/>
</dbReference>
<evidence type="ECO:0000256" key="1">
    <source>
        <dbReference type="ARBA" id="ARBA00022801"/>
    </source>
</evidence>
<dbReference type="WBParaSite" id="MCU_009338-RA">
    <property type="protein sequence ID" value="MCU_009338-RA"/>
    <property type="gene ID" value="MCU_009338"/>
</dbReference>
<evidence type="ECO:0000313" key="6">
    <source>
        <dbReference type="WBParaSite" id="MCU_009338-RA"/>
    </source>
</evidence>
<organism evidence="6">
    <name type="scientific">Mesocestoides corti</name>
    <name type="common">Flatworm</name>
    <dbReference type="NCBI Taxonomy" id="53468"/>
    <lineage>
        <taxon>Eukaryota</taxon>
        <taxon>Metazoa</taxon>
        <taxon>Spiralia</taxon>
        <taxon>Lophotrochozoa</taxon>
        <taxon>Platyhelminthes</taxon>
        <taxon>Cestoda</taxon>
        <taxon>Eucestoda</taxon>
        <taxon>Cyclophyllidea</taxon>
        <taxon>Mesocestoididae</taxon>
        <taxon>Mesocestoides</taxon>
    </lineage>
</organism>
<evidence type="ECO:0000256" key="5">
    <source>
        <dbReference type="PIRSR" id="PIRSR000915-3"/>
    </source>
</evidence>
<dbReference type="PANTHER" id="PTHR19288">
    <property type="entry name" value="4-NITROPHENYLPHOSPHATASE-RELATED"/>
    <property type="match status" value="1"/>
</dbReference>
<dbReference type="InterPro" id="IPR006357">
    <property type="entry name" value="HAD-SF_hydro_IIA"/>
</dbReference>
<feature type="active site" description="Nucleophile" evidence="3">
    <location>
        <position position="11"/>
    </location>
</feature>
<dbReference type="InterPro" id="IPR036412">
    <property type="entry name" value="HAD-like_sf"/>
</dbReference>
<dbReference type="GO" id="GO:0005737">
    <property type="term" value="C:cytoplasm"/>
    <property type="evidence" value="ECO:0007669"/>
    <property type="project" value="TreeGrafter"/>
</dbReference>
<sequence length="292" mass="31834">MLRINKTFLFDADGTVWDAGGLIKGAAELLRYLKQSGRRVFLVTNNSTKSVEKYLEKCQKLGLSMSPSEIVCSANIAANFLSSKGIKGPLYVIGESGIAEELNKVGIEHFGIGVENTTCNEFNATHLRENVPGILVGFDRYFNYVKLMKAASYLSRGCQFFITNEDALLPSADFALPGTGAIAAAVRKTSTTEPTVFGKPSKAVWNFIKEKYGGDEKTTIIIGDRLDTDIQMGKVSGLHTACVMSGVTSESLLAEVRSDPAKEELLGPELVFPSVLEIYQQLIEEDKMPAEQ</sequence>
<keyword evidence="5" id="KW-0460">Magnesium</keyword>
<reference evidence="6" key="1">
    <citation type="submission" date="2019-11" db="UniProtKB">
        <authorList>
            <consortium name="WormBaseParasite"/>
        </authorList>
    </citation>
    <scope>IDENTIFICATION</scope>
</reference>
<evidence type="ECO:0000256" key="4">
    <source>
        <dbReference type="PIRSR" id="PIRSR000915-2"/>
    </source>
</evidence>
<feature type="binding site" evidence="4">
    <location>
        <position position="199"/>
    </location>
    <ligand>
        <name>substrate</name>
    </ligand>
</feature>
<feature type="binding site" evidence="5">
    <location>
        <position position="13"/>
    </location>
    <ligand>
        <name>Mg(2+)</name>
        <dbReference type="ChEBI" id="CHEBI:18420"/>
    </ligand>
</feature>
<name>A0A5K3FLV3_MESCO</name>
<proteinExistence type="inferred from homology"/>
<dbReference type="GO" id="GO:0046872">
    <property type="term" value="F:metal ion binding"/>
    <property type="evidence" value="ECO:0007669"/>
    <property type="project" value="UniProtKB-KW"/>
</dbReference>
<feature type="binding site" evidence="5">
    <location>
        <position position="11"/>
    </location>
    <ligand>
        <name>Mg(2+)</name>
        <dbReference type="ChEBI" id="CHEBI:18420"/>
    </ligand>
</feature>
<dbReference type="NCBIfam" id="TIGR01452">
    <property type="entry name" value="PGP_euk"/>
    <property type="match status" value="1"/>
</dbReference>
<dbReference type="AlphaFoldDB" id="A0A5K3FLV3"/>
<comment type="similarity">
    <text evidence="2">Belongs to the HAD-like hydrolase superfamily.</text>
</comment>